<evidence type="ECO:0000313" key="6">
    <source>
        <dbReference type="Proteomes" id="UP000041254"/>
    </source>
</evidence>
<dbReference type="FunCoup" id="A0A0G4G911">
    <property type="interactions" value="310"/>
</dbReference>
<reference evidence="5 6" key="1">
    <citation type="submission" date="2014-11" db="EMBL/GenBank/DDBJ databases">
        <authorList>
            <person name="Zhu J."/>
            <person name="Qi W."/>
            <person name="Song R."/>
        </authorList>
    </citation>
    <scope>NUCLEOTIDE SEQUENCE [LARGE SCALE GENOMIC DNA]</scope>
</reference>
<accession>A0A0G4G911</accession>
<gene>
    <name evidence="5" type="ORF">Vbra_22051</name>
</gene>
<evidence type="ECO:0000256" key="3">
    <source>
        <dbReference type="SAM" id="MobiDB-lite"/>
    </source>
</evidence>
<dbReference type="STRING" id="1169540.A0A0G4G911"/>
<dbReference type="GO" id="GO:0005783">
    <property type="term" value="C:endoplasmic reticulum"/>
    <property type="evidence" value="ECO:0007669"/>
    <property type="project" value="TreeGrafter"/>
</dbReference>
<keyword evidence="4" id="KW-1133">Transmembrane helix</keyword>
<comment type="similarity">
    <text evidence="1">Belongs to the PIGL family.</text>
</comment>
<proteinExistence type="inferred from homology"/>
<dbReference type="VEuPathDB" id="CryptoDB:Vbra_22051"/>
<dbReference type="OrthoDB" id="440160at2759"/>
<feature type="transmembrane region" description="Helical" evidence="4">
    <location>
        <begin position="284"/>
        <end position="300"/>
    </location>
</feature>
<organism evidence="5 6">
    <name type="scientific">Vitrella brassicaformis (strain CCMP3155)</name>
    <dbReference type="NCBI Taxonomy" id="1169540"/>
    <lineage>
        <taxon>Eukaryota</taxon>
        <taxon>Sar</taxon>
        <taxon>Alveolata</taxon>
        <taxon>Colpodellida</taxon>
        <taxon>Vitrellaceae</taxon>
        <taxon>Vitrella</taxon>
    </lineage>
</organism>
<dbReference type="Gene3D" id="3.40.50.10320">
    <property type="entry name" value="LmbE-like"/>
    <property type="match status" value="1"/>
</dbReference>
<dbReference type="EC" id="3.5.1.89" evidence="2"/>
<sequence>MALLSDLSAADADAPHSNAALLACSCLAVLVLSIWAACLLLVRGKGCRRSFMHAAERVLLVFAHPDDEVMFFTPTLAEIQRLNQGRRRRNESEMEVHWLCLSTGNYDGLGGVRSNELMRSAESFAVPADRVCIVDEADLQDGWAEWPTEATSNAVFQTLIKVRPDTILTFDEWGVSGHPNHRAVGKAIKSLYERMNPSARLGVYRLISTPLVRKYIGMLDVPLSWCLDRRVCPSPRPSPPSPSSLLAPPGSLSSRPKLELRALDALQLSPLRALRGMMNHRSQLVWYRYLFVFFSRYVYINTYERLLPPPPAKPPALPTLDILAQHLISTEIDDTDELMDPSPSTSSPFSHPERASSPATDCQQTSGAAAGCPPPRRHRRRQQKGSMAAGVSDEAASDSVEGDNGRAALRPGGEGEACVAEEDTG</sequence>
<name>A0A0G4G911_VITBC</name>
<dbReference type="SUPFAM" id="SSF102588">
    <property type="entry name" value="LmbE-like"/>
    <property type="match status" value="1"/>
</dbReference>
<dbReference type="EMBL" id="CDMY01000596">
    <property type="protein sequence ID" value="CEM25307.1"/>
    <property type="molecule type" value="Genomic_DNA"/>
</dbReference>
<dbReference type="PANTHER" id="PTHR12993">
    <property type="entry name" value="N-ACETYLGLUCOSAMINYL-PHOSPHATIDYLINOSITOL DE-N-ACETYLASE-RELATED"/>
    <property type="match status" value="1"/>
</dbReference>
<evidence type="ECO:0000256" key="4">
    <source>
        <dbReference type="SAM" id="Phobius"/>
    </source>
</evidence>
<dbReference type="UniPathway" id="UPA00196"/>
<dbReference type="GO" id="GO:0016020">
    <property type="term" value="C:membrane"/>
    <property type="evidence" value="ECO:0007669"/>
    <property type="project" value="GOC"/>
</dbReference>
<feature type="compositionally biased region" description="Low complexity" evidence="3">
    <location>
        <begin position="341"/>
        <end position="350"/>
    </location>
</feature>
<dbReference type="GO" id="GO:0000225">
    <property type="term" value="F:N-acetylglucosaminylphosphatidylinositol deacetylase activity"/>
    <property type="evidence" value="ECO:0007669"/>
    <property type="project" value="UniProtKB-EC"/>
</dbReference>
<dbReference type="GO" id="GO:0006506">
    <property type="term" value="P:GPI anchor biosynthetic process"/>
    <property type="evidence" value="ECO:0007669"/>
    <property type="project" value="UniProtKB-UniPathway"/>
</dbReference>
<dbReference type="InterPro" id="IPR003737">
    <property type="entry name" value="GlcNAc_PI_deacetylase-related"/>
</dbReference>
<dbReference type="AlphaFoldDB" id="A0A0G4G911"/>
<protein>
    <recommendedName>
        <fullName evidence="2">N-acetylglucosaminylphosphatidylinositol deacetylase</fullName>
        <ecNumber evidence="2">3.5.1.89</ecNumber>
    </recommendedName>
</protein>
<feature type="transmembrane region" description="Helical" evidence="4">
    <location>
        <begin position="20"/>
        <end position="42"/>
    </location>
</feature>
<feature type="region of interest" description="Disordered" evidence="3">
    <location>
        <begin position="334"/>
        <end position="425"/>
    </location>
</feature>
<evidence type="ECO:0000313" key="5">
    <source>
        <dbReference type="EMBL" id="CEM25307.1"/>
    </source>
</evidence>
<feature type="compositionally biased region" description="Polar residues" evidence="3">
    <location>
        <begin position="357"/>
        <end position="367"/>
    </location>
</feature>
<dbReference type="Pfam" id="PF02585">
    <property type="entry name" value="PIG-L"/>
    <property type="match status" value="1"/>
</dbReference>
<dbReference type="Proteomes" id="UP000041254">
    <property type="component" value="Unassembled WGS sequence"/>
</dbReference>
<dbReference type="PANTHER" id="PTHR12993:SF11">
    <property type="entry name" value="N-ACETYLGLUCOSAMINYL-PHOSPHATIDYLINOSITOL DE-N-ACETYLASE"/>
    <property type="match status" value="1"/>
</dbReference>
<keyword evidence="4" id="KW-0812">Transmembrane</keyword>
<dbReference type="InterPro" id="IPR024078">
    <property type="entry name" value="LmbE-like_dom_sf"/>
</dbReference>
<keyword evidence="6" id="KW-1185">Reference proteome</keyword>
<evidence type="ECO:0000256" key="2">
    <source>
        <dbReference type="ARBA" id="ARBA00012176"/>
    </source>
</evidence>
<evidence type="ECO:0000256" key="1">
    <source>
        <dbReference type="ARBA" id="ARBA00006066"/>
    </source>
</evidence>
<dbReference type="PhylomeDB" id="A0A0G4G911"/>
<keyword evidence="4" id="KW-0472">Membrane</keyword>
<dbReference type="InParanoid" id="A0A0G4G911"/>